<feature type="domain" description="P-type ATPase A" evidence="17">
    <location>
        <begin position="103"/>
        <end position="207"/>
    </location>
</feature>
<keyword evidence="12 16" id="KW-1278">Translocase</keyword>
<dbReference type="SUPFAM" id="SSF81660">
    <property type="entry name" value="Metal cation-transporting ATPase, ATP-binding domain N"/>
    <property type="match status" value="1"/>
</dbReference>
<dbReference type="SUPFAM" id="SSF56784">
    <property type="entry name" value="HAD-like"/>
    <property type="match status" value="1"/>
</dbReference>
<dbReference type="EC" id="7.2.2.6" evidence="16"/>
<evidence type="ECO:0000256" key="1">
    <source>
        <dbReference type="ARBA" id="ARBA00004370"/>
    </source>
</evidence>
<gene>
    <name evidence="16 18" type="primary">kdpB</name>
    <name evidence="18" type="ORF">HQ945_16650</name>
</gene>
<dbReference type="Pfam" id="PF00702">
    <property type="entry name" value="Hydrolase"/>
    <property type="match status" value="1"/>
</dbReference>
<dbReference type="SFLD" id="SFLDS00003">
    <property type="entry name" value="Haloacid_Dehalogenase"/>
    <property type="match status" value="1"/>
</dbReference>
<dbReference type="HAMAP" id="MF_00285">
    <property type="entry name" value="KdpB"/>
    <property type="match status" value="1"/>
</dbReference>
<keyword evidence="7 16" id="KW-0479">Metal-binding</keyword>
<evidence type="ECO:0000256" key="3">
    <source>
        <dbReference type="ARBA" id="ARBA00022475"/>
    </source>
</evidence>
<keyword evidence="2 16" id="KW-0813">Transport</keyword>
<dbReference type="InterPro" id="IPR036412">
    <property type="entry name" value="HAD-like_sf"/>
</dbReference>
<reference evidence="18 19" key="1">
    <citation type="submission" date="2020-05" db="EMBL/GenBank/DDBJ databases">
        <authorList>
            <person name="Kim M.K."/>
        </authorList>
    </citation>
    <scope>NUCLEOTIDE SEQUENCE [LARGE SCALE GENOMIC DNA]</scope>
    <source>
        <strain evidence="18 19">BT25</strain>
    </source>
</reference>
<dbReference type="CDD" id="cd02078">
    <property type="entry name" value="P-type_ATPase_K"/>
    <property type="match status" value="1"/>
</dbReference>
<evidence type="ECO:0000256" key="5">
    <source>
        <dbReference type="ARBA" id="ARBA00022553"/>
    </source>
</evidence>
<evidence type="ECO:0000256" key="12">
    <source>
        <dbReference type="ARBA" id="ARBA00022967"/>
    </source>
</evidence>
<keyword evidence="5 16" id="KW-0597">Phosphoprotein</keyword>
<dbReference type="FunFam" id="3.40.1110.10:FF:000007">
    <property type="entry name" value="Potassium-transporting ATPase ATP-binding subunit"/>
    <property type="match status" value="1"/>
</dbReference>
<feature type="transmembrane region" description="Helical" evidence="16">
    <location>
        <begin position="605"/>
        <end position="628"/>
    </location>
</feature>
<feature type="active site" description="4-aspartylphosphate intermediate" evidence="16">
    <location>
        <position position="306"/>
    </location>
</feature>
<evidence type="ECO:0000256" key="11">
    <source>
        <dbReference type="ARBA" id="ARBA00022958"/>
    </source>
</evidence>
<dbReference type="NCBIfam" id="TIGR01497">
    <property type="entry name" value="kdpB"/>
    <property type="match status" value="1"/>
</dbReference>
<dbReference type="PRINTS" id="PR00119">
    <property type="entry name" value="CATATPASE"/>
</dbReference>
<name>A0A849VYA8_9HYPH</name>
<organism evidence="18 19">
    <name type="scientific">Phyllobacterium pellucidum</name>
    <dbReference type="NCBI Taxonomy" id="2740464"/>
    <lineage>
        <taxon>Bacteria</taxon>
        <taxon>Pseudomonadati</taxon>
        <taxon>Pseudomonadota</taxon>
        <taxon>Alphaproteobacteria</taxon>
        <taxon>Hyphomicrobiales</taxon>
        <taxon>Phyllobacteriaceae</taxon>
        <taxon>Phyllobacterium</taxon>
    </lineage>
</organism>
<dbReference type="InterPro" id="IPR006391">
    <property type="entry name" value="P-type_ATPase_bsu_IA"/>
</dbReference>
<dbReference type="SFLD" id="SFLDF00027">
    <property type="entry name" value="p-type_atpase"/>
    <property type="match status" value="1"/>
</dbReference>
<dbReference type="InterPro" id="IPR023214">
    <property type="entry name" value="HAD_sf"/>
</dbReference>
<dbReference type="GO" id="GO:0008556">
    <property type="term" value="F:P-type potassium transmembrane transporter activity"/>
    <property type="evidence" value="ECO:0007669"/>
    <property type="project" value="UniProtKB-UniRule"/>
</dbReference>
<feature type="binding site" evidence="16">
    <location>
        <position position="347"/>
    </location>
    <ligand>
        <name>ATP</name>
        <dbReference type="ChEBI" id="CHEBI:30616"/>
    </ligand>
</feature>
<protein>
    <recommendedName>
        <fullName evidence="16">Potassium-transporting ATPase ATP-binding subunit</fullName>
        <ecNumber evidence="16">7.2.2.6</ecNumber>
    </recommendedName>
    <alternativeName>
        <fullName evidence="16">ATP phosphohydrolase [potassium-transporting] B chain</fullName>
    </alternativeName>
    <alternativeName>
        <fullName evidence="16">Potassium-binding and translocating subunit B</fullName>
    </alternativeName>
    <alternativeName>
        <fullName evidence="16">Potassium-translocating ATPase B chain</fullName>
    </alternativeName>
</protein>
<dbReference type="PROSITE" id="PS00154">
    <property type="entry name" value="ATPASE_E1_E2"/>
    <property type="match status" value="1"/>
</dbReference>
<evidence type="ECO:0000313" key="18">
    <source>
        <dbReference type="EMBL" id="NTS32890.1"/>
    </source>
</evidence>
<comment type="caution">
    <text evidence="18">The sequence shown here is derived from an EMBL/GenBank/DDBJ whole genome shotgun (WGS) entry which is preliminary data.</text>
</comment>
<dbReference type="InterPro" id="IPR059000">
    <property type="entry name" value="ATPase_P-type_domA"/>
</dbReference>
<keyword evidence="15 16" id="KW-0472">Membrane</keyword>
<feature type="transmembrane region" description="Helical" evidence="16">
    <location>
        <begin position="34"/>
        <end position="52"/>
    </location>
</feature>
<dbReference type="PANTHER" id="PTHR43743:SF1">
    <property type="entry name" value="POTASSIUM-TRANSPORTING ATPASE ATP-BINDING SUBUNIT"/>
    <property type="match status" value="1"/>
</dbReference>
<keyword evidence="4 16" id="KW-0633">Potassium transport</keyword>
<feature type="binding site" evidence="16">
    <location>
        <position position="536"/>
    </location>
    <ligand>
        <name>Mg(2+)</name>
        <dbReference type="ChEBI" id="CHEBI:18420"/>
    </ligand>
</feature>
<sequence>MSQSKSPSLIDSSILLPAIGGAFKKLDPRSLARNPVMFVVAVVSALTTVLFLKDLASGSESLGFTFQIILWLWFTVLFANFAEAVAEGRGKAQADSLRKARTETQAKLLSSEKDTKFKLVPGSSLKVGDLVLVEAGDIIPSDGEVIEGVASVNESAITGESAPVIRESGGDRSAVTGGTQVLSDWLRVRITAAAGSTFLDRMIALVEGAERQKTPNEIALNILLAGMTLIFVLATATIPSFASYAGGAIPVVVLVALFVTLIPTTIGALLSAIGIAGMDRLVRFNVLAMSGRAVEAAGDVDTLLLDKTGTITFGNRQATELHPVKGVSEEELADAAQLASLADETPEGRSIVILAKEKYGIRARDMQTLHADFVPFTAQSRMSGVDIDGSSIRKGAVDAVLAYVDQSTVAAVAAVGGNVATIVPRLGADVVRDLQSIADRIAKAGGTPLAVARDGRLLGIVHLKDIVKGGIRERFAELRRMGIRTVMITGDNPLTAAAIAAEAGVDDFLAQATPENKLTLIRDEQAKGKLVAMCGDGTNDAPALAQADVGVAMNTGTVAAREAGNMVDLDSDPTKLIEIVGIGKQLLMTRGALTTFSIANDIAKYFAIIPAMFLAFYPQLGALNIMGLQTPQSAILSAIIFNALIIVALIPLSLKGVKYRAVGAASLLRRNLLIYGLGGVIVPFVGIKAIDVIITSLGLA</sequence>
<keyword evidence="3 16" id="KW-1003">Cell membrane</keyword>
<dbReference type="InterPro" id="IPR023299">
    <property type="entry name" value="ATPase_P-typ_cyto_dom_N"/>
</dbReference>
<dbReference type="GO" id="GO:0005886">
    <property type="term" value="C:plasma membrane"/>
    <property type="evidence" value="ECO:0007669"/>
    <property type="project" value="UniProtKB-SubCell"/>
</dbReference>
<evidence type="ECO:0000256" key="16">
    <source>
        <dbReference type="HAMAP-Rule" id="MF_00285"/>
    </source>
</evidence>
<proteinExistence type="inferred from homology"/>
<evidence type="ECO:0000313" key="19">
    <source>
        <dbReference type="Proteomes" id="UP000550508"/>
    </source>
</evidence>
<dbReference type="Pfam" id="PF00122">
    <property type="entry name" value="E1-E2_ATPase"/>
    <property type="match status" value="1"/>
</dbReference>
<dbReference type="GO" id="GO:0016887">
    <property type="term" value="F:ATP hydrolysis activity"/>
    <property type="evidence" value="ECO:0007669"/>
    <property type="project" value="InterPro"/>
</dbReference>
<comment type="similarity">
    <text evidence="16">Belongs to the cation transport ATPase (P-type) (TC 3.A.3) family. Type IA subfamily.</text>
</comment>
<dbReference type="RefSeq" id="WP_174208300.1">
    <property type="nucleotide sequence ID" value="NZ_JABUMX010000004.1"/>
</dbReference>
<dbReference type="PROSITE" id="PS01229">
    <property type="entry name" value="COF_2"/>
    <property type="match status" value="1"/>
</dbReference>
<dbReference type="InterPro" id="IPR044492">
    <property type="entry name" value="P_typ_ATPase_HD_dom"/>
</dbReference>
<keyword evidence="10 16" id="KW-0460">Magnesium</keyword>
<dbReference type="InterPro" id="IPR001757">
    <property type="entry name" value="P_typ_ATPase"/>
</dbReference>
<evidence type="ECO:0000256" key="7">
    <source>
        <dbReference type="ARBA" id="ARBA00022723"/>
    </source>
</evidence>
<feature type="binding site" evidence="16">
    <location>
        <position position="343"/>
    </location>
    <ligand>
        <name>ATP</name>
        <dbReference type="ChEBI" id="CHEBI:30616"/>
    </ligand>
</feature>
<dbReference type="Gene3D" id="3.40.1110.10">
    <property type="entry name" value="Calcium-transporting ATPase, cytoplasmic domain N"/>
    <property type="match status" value="1"/>
</dbReference>
<dbReference type="AlphaFoldDB" id="A0A849VYA8"/>
<feature type="binding site" evidence="16">
    <location>
        <position position="394"/>
    </location>
    <ligand>
        <name>ATP</name>
        <dbReference type="ChEBI" id="CHEBI:30616"/>
    </ligand>
</feature>
<dbReference type="SUPFAM" id="SSF81653">
    <property type="entry name" value="Calcium ATPase, transduction domain A"/>
    <property type="match status" value="1"/>
</dbReference>
<dbReference type="InterPro" id="IPR008250">
    <property type="entry name" value="ATPase_P-typ_transduc_dom_A_sf"/>
</dbReference>
<feature type="transmembrane region" description="Helical" evidence="16">
    <location>
        <begin position="634"/>
        <end position="652"/>
    </location>
</feature>
<dbReference type="Proteomes" id="UP000550508">
    <property type="component" value="Unassembled WGS sequence"/>
</dbReference>
<evidence type="ECO:0000256" key="15">
    <source>
        <dbReference type="ARBA" id="ARBA00023136"/>
    </source>
</evidence>
<dbReference type="InterPro" id="IPR018303">
    <property type="entry name" value="ATPase_P-typ_P_site"/>
</dbReference>
<dbReference type="FunFam" id="2.70.150.10:FF:000033">
    <property type="entry name" value="Potassium-transporting ATPase ATP-binding subunit"/>
    <property type="match status" value="1"/>
</dbReference>
<keyword evidence="13 16" id="KW-1133">Transmembrane helix</keyword>
<evidence type="ECO:0000256" key="6">
    <source>
        <dbReference type="ARBA" id="ARBA00022692"/>
    </source>
</evidence>
<feature type="transmembrane region" description="Helical" evidence="16">
    <location>
        <begin position="248"/>
        <end position="273"/>
    </location>
</feature>
<dbReference type="EMBL" id="JABUMX010000004">
    <property type="protein sequence ID" value="NTS32890.1"/>
    <property type="molecule type" value="Genomic_DNA"/>
</dbReference>
<dbReference type="InterPro" id="IPR023298">
    <property type="entry name" value="ATPase_P-typ_TM_dom_sf"/>
</dbReference>
<keyword evidence="9 16" id="KW-0067">ATP-binding</keyword>
<dbReference type="GO" id="GO:0000287">
    <property type="term" value="F:magnesium ion binding"/>
    <property type="evidence" value="ECO:0007669"/>
    <property type="project" value="UniProtKB-UniRule"/>
</dbReference>
<accession>A0A849VYA8</accession>
<evidence type="ECO:0000259" key="17">
    <source>
        <dbReference type="Pfam" id="PF00122"/>
    </source>
</evidence>
<feature type="binding site" evidence="16">
    <location>
        <begin position="376"/>
        <end position="383"/>
    </location>
    <ligand>
        <name>ATP</name>
        <dbReference type="ChEBI" id="CHEBI:30616"/>
    </ligand>
</feature>
<dbReference type="Gene3D" id="3.40.50.1000">
    <property type="entry name" value="HAD superfamily/HAD-like"/>
    <property type="match status" value="1"/>
</dbReference>
<comment type="subcellular location">
    <subcellularLocation>
        <location evidence="16">Cell membrane</location>
        <topology evidence="16">Multi-pass membrane protein</topology>
    </subcellularLocation>
    <subcellularLocation>
        <location evidence="1">Membrane</location>
    </subcellularLocation>
</comment>
<keyword evidence="8 16" id="KW-0547">Nucleotide-binding</keyword>
<feature type="transmembrane region" description="Helical" evidence="16">
    <location>
        <begin position="64"/>
        <end position="82"/>
    </location>
</feature>
<keyword evidence="14 16" id="KW-0406">Ion transport</keyword>
<evidence type="ECO:0000256" key="9">
    <source>
        <dbReference type="ARBA" id="ARBA00022840"/>
    </source>
</evidence>
<evidence type="ECO:0000256" key="4">
    <source>
        <dbReference type="ARBA" id="ARBA00022538"/>
    </source>
</evidence>
<dbReference type="Gene3D" id="2.70.150.10">
    <property type="entry name" value="Calcium-transporting ATPase, cytoplasmic transduction domain A"/>
    <property type="match status" value="1"/>
</dbReference>
<keyword evidence="6 16" id="KW-0812">Transmembrane</keyword>
<keyword evidence="11 16" id="KW-0630">Potassium</keyword>
<dbReference type="NCBIfam" id="TIGR01494">
    <property type="entry name" value="ATPase_P-type"/>
    <property type="match status" value="2"/>
</dbReference>
<dbReference type="SFLD" id="SFLDG00002">
    <property type="entry name" value="C1.7:_P-type_atpase_like"/>
    <property type="match status" value="1"/>
</dbReference>
<evidence type="ECO:0000256" key="14">
    <source>
        <dbReference type="ARBA" id="ARBA00023065"/>
    </source>
</evidence>
<feature type="binding site" evidence="16">
    <location>
        <position position="540"/>
    </location>
    <ligand>
        <name>Mg(2+)</name>
        <dbReference type="ChEBI" id="CHEBI:18420"/>
    </ligand>
</feature>
<dbReference type="PANTHER" id="PTHR43743">
    <property type="entry name" value="POTASSIUM-TRANSPORTING ATPASE ATP-BINDING SUBUNIT"/>
    <property type="match status" value="1"/>
</dbReference>
<comment type="catalytic activity">
    <reaction evidence="16">
        <text>K(+)(out) + ATP + H2O = K(+)(in) + ADP + phosphate + H(+)</text>
        <dbReference type="Rhea" id="RHEA:16777"/>
        <dbReference type="ChEBI" id="CHEBI:15377"/>
        <dbReference type="ChEBI" id="CHEBI:15378"/>
        <dbReference type="ChEBI" id="CHEBI:29103"/>
        <dbReference type="ChEBI" id="CHEBI:30616"/>
        <dbReference type="ChEBI" id="CHEBI:43474"/>
        <dbReference type="ChEBI" id="CHEBI:456216"/>
        <dbReference type="EC" id="7.2.2.6"/>
    </reaction>
</comment>
<comment type="function">
    <text evidence="16">Part of the high-affinity ATP-driven potassium transport (or Kdp) system, which catalyzes the hydrolysis of ATP coupled with the electrogenic transport of potassium into the cytoplasm. This subunit is responsible for energy coupling to the transport system and for the release of the potassium ions to the cytoplasm.</text>
</comment>
<feature type="transmembrane region" description="Helical" evidence="16">
    <location>
        <begin position="672"/>
        <end position="694"/>
    </location>
</feature>
<evidence type="ECO:0000256" key="2">
    <source>
        <dbReference type="ARBA" id="ARBA00022448"/>
    </source>
</evidence>
<evidence type="ECO:0000256" key="13">
    <source>
        <dbReference type="ARBA" id="ARBA00022989"/>
    </source>
</evidence>
<comment type="subunit">
    <text evidence="16">The system is composed of three essential subunits: KdpA, KdpB and KdpC.</text>
</comment>
<dbReference type="SUPFAM" id="SSF81665">
    <property type="entry name" value="Calcium ATPase, transmembrane domain M"/>
    <property type="match status" value="1"/>
</dbReference>
<dbReference type="GO" id="GO:0005524">
    <property type="term" value="F:ATP binding"/>
    <property type="evidence" value="ECO:0007669"/>
    <property type="project" value="UniProtKB-UniRule"/>
</dbReference>
<evidence type="ECO:0000256" key="10">
    <source>
        <dbReference type="ARBA" id="ARBA00022842"/>
    </source>
</evidence>
<keyword evidence="19" id="KW-1185">Reference proteome</keyword>
<feature type="transmembrane region" description="Helical" evidence="16">
    <location>
        <begin position="218"/>
        <end position="242"/>
    </location>
</feature>
<evidence type="ECO:0000256" key="8">
    <source>
        <dbReference type="ARBA" id="ARBA00022741"/>
    </source>
</evidence>